<proteinExistence type="predicted"/>
<evidence type="ECO:0008006" key="4">
    <source>
        <dbReference type="Google" id="ProtNLM"/>
    </source>
</evidence>
<reference evidence="2 3" key="1">
    <citation type="submission" date="2023-02" db="EMBL/GenBank/DDBJ databases">
        <title>Gemone sequence of Telluria chitinolytica ACM 3522T.</title>
        <authorList>
            <person name="Frediansyah A."/>
            <person name="Miess H."/>
            <person name="Gross H."/>
        </authorList>
    </citation>
    <scope>NUCLEOTIDE SEQUENCE [LARGE SCALE GENOMIC DNA]</scope>
    <source>
        <strain evidence="2 3">ACM 3522</strain>
    </source>
</reference>
<keyword evidence="3" id="KW-1185">Reference proteome</keyword>
<name>A0ABY8B6M7_9BURK</name>
<organism evidence="2 3">
    <name type="scientific">Pseudoduganella chitinolytica</name>
    <dbReference type="NCBI Taxonomy" id="34070"/>
    <lineage>
        <taxon>Bacteria</taxon>
        <taxon>Pseudomonadati</taxon>
        <taxon>Pseudomonadota</taxon>
        <taxon>Betaproteobacteria</taxon>
        <taxon>Burkholderiales</taxon>
        <taxon>Oxalobacteraceae</taxon>
        <taxon>Telluria group</taxon>
        <taxon>Pseudoduganella</taxon>
    </lineage>
</organism>
<accession>A0ABY8B6M7</accession>
<evidence type="ECO:0000313" key="2">
    <source>
        <dbReference type="EMBL" id="WEF31535.1"/>
    </source>
</evidence>
<feature type="compositionally biased region" description="Basic and acidic residues" evidence="1">
    <location>
        <begin position="37"/>
        <end position="80"/>
    </location>
</feature>
<dbReference type="Proteomes" id="UP001216510">
    <property type="component" value="Chromosome"/>
</dbReference>
<sequence>MSSNDSGNDNGNNVEPNEKDRRVNTDVEVGATGGKRLPHERDESTEGAEHREPRTRIEQAARDIEQGLVDTDLREDRGIQKDPPAGGDVQAKPLPEIKRD</sequence>
<feature type="region of interest" description="Disordered" evidence="1">
    <location>
        <begin position="1"/>
        <end position="100"/>
    </location>
</feature>
<feature type="compositionally biased region" description="Basic and acidic residues" evidence="1">
    <location>
        <begin position="16"/>
        <end position="25"/>
    </location>
</feature>
<dbReference type="RefSeq" id="WP_277414306.1">
    <property type="nucleotide sequence ID" value="NZ_CP119083.1"/>
</dbReference>
<evidence type="ECO:0000313" key="3">
    <source>
        <dbReference type="Proteomes" id="UP001216510"/>
    </source>
</evidence>
<dbReference type="EMBL" id="CP119083">
    <property type="protein sequence ID" value="WEF31535.1"/>
    <property type="molecule type" value="Genomic_DNA"/>
</dbReference>
<gene>
    <name evidence="2" type="ORF">PX653_19010</name>
</gene>
<feature type="compositionally biased region" description="Low complexity" evidence="1">
    <location>
        <begin position="1"/>
        <end position="13"/>
    </location>
</feature>
<evidence type="ECO:0000256" key="1">
    <source>
        <dbReference type="SAM" id="MobiDB-lite"/>
    </source>
</evidence>
<protein>
    <recommendedName>
        <fullName evidence="4">MatE family transporter</fullName>
    </recommendedName>
</protein>